<proteinExistence type="predicted"/>
<accession>A0A382WTI9</accession>
<dbReference type="EMBL" id="UINC01162412">
    <property type="protein sequence ID" value="SVD62157.1"/>
    <property type="molecule type" value="Genomic_DNA"/>
</dbReference>
<name>A0A382WTI9_9ZZZZ</name>
<evidence type="ECO:0008006" key="2">
    <source>
        <dbReference type="Google" id="ProtNLM"/>
    </source>
</evidence>
<reference evidence="1" key="1">
    <citation type="submission" date="2018-05" db="EMBL/GenBank/DDBJ databases">
        <authorList>
            <person name="Lanie J.A."/>
            <person name="Ng W.-L."/>
            <person name="Kazmierczak K.M."/>
            <person name="Andrzejewski T.M."/>
            <person name="Davidsen T.M."/>
            <person name="Wayne K.J."/>
            <person name="Tettelin H."/>
            <person name="Glass J.I."/>
            <person name="Rusch D."/>
            <person name="Podicherti R."/>
            <person name="Tsui H.-C.T."/>
            <person name="Winkler M.E."/>
        </authorList>
    </citation>
    <scope>NUCLEOTIDE SEQUENCE</scope>
</reference>
<dbReference type="AlphaFoldDB" id="A0A382WTI9"/>
<sequence length="81" mass="9602">MRIAFLHRSHDVYAYTRASYFIQRGHEVYSLSLSKNDCHSAPDGLIQFSLNTSSIFLPHIFDRFIHLWGIQRFLKHYCIDV</sequence>
<feature type="non-terminal residue" evidence="1">
    <location>
        <position position="81"/>
    </location>
</feature>
<organism evidence="1">
    <name type="scientific">marine metagenome</name>
    <dbReference type="NCBI Taxonomy" id="408172"/>
    <lineage>
        <taxon>unclassified sequences</taxon>
        <taxon>metagenomes</taxon>
        <taxon>ecological metagenomes</taxon>
    </lineage>
</organism>
<gene>
    <name evidence="1" type="ORF">METZ01_LOCUS415011</name>
</gene>
<protein>
    <recommendedName>
        <fullName evidence="2">Glycosyltransferase subfamily 4-like N-terminal domain-containing protein</fullName>
    </recommendedName>
</protein>
<evidence type="ECO:0000313" key="1">
    <source>
        <dbReference type="EMBL" id="SVD62157.1"/>
    </source>
</evidence>